<evidence type="ECO:0000313" key="2">
    <source>
        <dbReference type="Proteomes" id="UP000672027"/>
    </source>
</evidence>
<dbReference type="InterPro" id="IPR029044">
    <property type="entry name" value="Nucleotide-diphossugar_trans"/>
</dbReference>
<dbReference type="RefSeq" id="WP_210225721.1">
    <property type="nucleotide sequence ID" value="NZ_CP072800.1"/>
</dbReference>
<evidence type="ECO:0000313" key="1">
    <source>
        <dbReference type="EMBL" id="QTR48842.1"/>
    </source>
</evidence>
<name>A0ABX7X0N9_9GAMM</name>
<sequence length="255" mass="30235">MNDLIQKSTIDVVLIATIRPEILKITLSSFKNKMLYEKIFNHRIIINIDPIGDSEKTQQDIINICKEYFNDVIYNTPSTPSFPRAVKWAWAQVNSEFFLHLEDDWCLKKSVDLEEISQSFRENENLVSIRLNLRKNPNILNKTKFSLNPCVFRSSYIKNLYKKFDISKDPEKQFMDQLDTEKFPHPEFFLYGLANEGAYVIDTGKKWRKAQGLKKWGNPLDVSSWTKGKLPYIKEKYFHLKYMAFICYWKIKFCK</sequence>
<evidence type="ECO:0008006" key="3">
    <source>
        <dbReference type="Google" id="ProtNLM"/>
    </source>
</evidence>
<dbReference type="EMBL" id="CP072800">
    <property type="protein sequence ID" value="QTR48842.1"/>
    <property type="molecule type" value="Genomic_DNA"/>
</dbReference>
<proteinExistence type="predicted"/>
<organism evidence="1 2">
    <name type="scientific">Candidatus Thiothrix anitrata</name>
    <dbReference type="NCBI Taxonomy" id="2823902"/>
    <lineage>
        <taxon>Bacteria</taxon>
        <taxon>Pseudomonadati</taxon>
        <taxon>Pseudomonadota</taxon>
        <taxon>Gammaproteobacteria</taxon>
        <taxon>Thiotrichales</taxon>
        <taxon>Thiotrichaceae</taxon>
        <taxon>Thiothrix</taxon>
    </lineage>
</organism>
<dbReference type="SUPFAM" id="SSF53448">
    <property type="entry name" value="Nucleotide-diphospho-sugar transferases"/>
    <property type="match status" value="1"/>
</dbReference>
<reference evidence="1 2" key="1">
    <citation type="submission" date="2021-04" db="EMBL/GenBank/DDBJ databases">
        <title>Genomics, taxonomy and metabolism of representatives of sulfur bacteria of the genus Thiothrix: Thiothrix fructosivorans QT, Thiothrix unzii A1T and three new species, Thiothrix subterranea sp. nov., Thiothrix litoralis sp. nov. and 'Candidatus Thiothrix anitrata' sp. nov.</title>
        <authorList>
            <person name="Ravin N.V."/>
            <person name="Smolyakov D."/>
            <person name="Rudenko T.S."/>
            <person name="Mardanov A.V."/>
            <person name="Beletsky A.V."/>
            <person name="Markov N.D."/>
            <person name="Fomenkov A.I."/>
            <person name="Roberts R.J."/>
            <person name="Karnachuk O.V."/>
            <person name="Novikov A."/>
            <person name="Grabovich M.Y."/>
        </authorList>
    </citation>
    <scope>NUCLEOTIDE SEQUENCE [LARGE SCALE GENOMIC DNA]</scope>
    <source>
        <strain evidence="1 2">A52</strain>
    </source>
</reference>
<accession>A0ABX7X0N9</accession>
<keyword evidence="2" id="KW-1185">Reference proteome</keyword>
<dbReference type="Proteomes" id="UP000672027">
    <property type="component" value="Chromosome"/>
</dbReference>
<gene>
    <name evidence="1" type="ORF">J8380_11160</name>
</gene>
<protein>
    <recommendedName>
        <fullName evidence="3">Glycosyltransferase 2-like domain-containing protein</fullName>
    </recommendedName>
</protein>